<dbReference type="OrthoDB" id="1063342at2"/>
<dbReference type="eggNOG" id="COG4886">
    <property type="taxonomic scope" value="Bacteria"/>
</dbReference>
<dbReference type="EMBL" id="ADLE01000001">
    <property type="protein sequence ID" value="EJZ65859.1"/>
    <property type="molecule type" value="Genomic_DNA"/>
</dbReference>
<protein>
    <recommendedName>
        <fullName evidence="3">Por secretion system C-terminal sorting domain-containing protein</fullName>
    </recommendedName>
</protein>
<proteinExistence type="predicted"/>
<evidence type="ECO:0000313" key="1">
    <source>
        <dbReference type="EMBL" id="EJZ65859.1"/>
    </source>
</evidence>
<accession>K0XDC9</accession>
<dbReference type="GeneID" id="77847407"/>
<dbReference type="RefSeq" id="WP_008860663.1">
    <property type="nucleotide sequence ID" value="NZ_JH815203.1"/>
</dbReference>
<dbReference type="Proteomes" id="UP000006044">
    <property type="component" value="Unassembled WGS sequence"/>
</dbReference>
<evidence type="ECO:0000313" key="2">
    <source>
        <dbReference type="Proteomes" id="UP000006044"/>
    </source>
</evidence>
<gene>
    <name evidence="1" type="ORF">HMPREF9448_00028</name>
</gene>
<dbReference type="AlphaFoldDB" id="K0XDC9"/>
<reference evidence="1 2" key="1">
    <citation type="submission" date="2012-08" db="EMBL/GenBank/DDBJ databases">
        <title>The Genome Sequence of Barnesiella intestinihominis YIT 11860.</title>
        <authorList>
            <consortium name="The Broad Institute Genome Sequencing Platform"/>
            <person name="Earl A."/>
            <person name="Ward D."/>
            <person name="Feldgarden M."/>
            <person name="Gevers D."/>
            <person name="Morotomi M."/>
            <person name="Walker B."/>
            <person name="Young S.K."/>
            <person name="Zeng Q."/>
            <person name="Gargeya S."/>
            <person name="Fitzgerald M."/>
            <person name="Haas B."/>
            <person name="Abouelleil A."/>
            <person name="Alvarado L."/>
            <person name="Arachchi H.M."/>
            <person name="Berlin A.M."/>
            <person name="Chapman S.B."/>
            <person name="Goldberg J."/>
            <person name="Griggs A."/>
            <person name="Gujja S."/>
            <person name="Hansen M."/>
            <person name="Howarth C."/>
            <person name="Imamovic A."/>
            <person name="Larimer J."/>
            <person name="McCowen C."/>
            <person name="Montmayeur A."/>
            <person name="Murphy C."/>
            <person name="Neiman D."/>
            <person name="Pearson M."/>
            <person name="Priest M."/>
            <person name="Roberts A."/>
            <person name="Saif S."/>
            <person name="Shea T."/>
            <person name="Sisk P."/>
            <person name="Sykes S."/>
            <person name="Wortman J."/>
            <person name="Nusbaum C."/>
            <person name="Birren B."/>
        </authorList>
    </citation>
    <scope>NUCLEOTIDE SEQUENCE [LARGE SCALE GENOMIC DNA]</scope>
    <source>
        <strain evidence="1 2">YIT 11860</strain>
    </source>
</reference>
<dbReference type="InterPro" id="IPR026906">
    <property type="entry name" value="LRR_5"/>
</dbReference>
<dbReference type="Pfam" id="PF13306">
    <property type="entry name" value="LRR_5"/>
    <property type="match status" value="1"/>
</dbReference>
<dbReference type="HOGENOM" id="CLU_1092656_0_0_10"/>
<dbReference type="Gene3D" id="3.40.50.12480">
    <property type="match status" value="1"/>
</dbReference>
<evidence type="ECO:0008006" key="3">
    <source>
        <dbReference type="Google" id="ProtNLM"/>
    </source>
</evidence>
<keyword evidence="2" id="KW-1185">Reference proteome</keyword>
<sequence length="254" mass="28409">MNQIRRILLFGCFFPTIFNIKAYDFEHEKIYYKITSESEATVGVDRGTTEYIGKIVIPEEVQGGDGIFVVGPGGEIIGPPVVDYSKTYRVTSIEENAFGGCLGVETVTFPESIVSVNKCAFQNCLFLVQIYCLGQVPPVCDSSSFDNVNKKDCVLYVPKGRLAAYRNAHVWKDFPMIVESDFSGIVEIQNSVRISGKEDRIIIDGITEGYVWIYDINGVLVKTLPATGERMEIRLQERGIYLVKYAGRTVKVKI</sequence>
<comment type="caution">
    <text evidence="1">The sequence shown here is derived from an EMBL/GenBank/DDBJ whole genome shotgun (WGS) entry which is preliminary data.</text>
</comment>
<organism evidence="1 2">
    <name type="scientific">Barnesiella intestinihominis YIT 11860</name>
    <dbReference type="NCBI Taxonomy" id="742726"/>
    <lineage>
        <taxon>Bacteria</taxon>
        <taxon>Pseudomonadati</taxon>
        <taxon>Bacteroidota</taxon>
        <taxon>Bacteroidia</taxon>
        <taxon>Bacteroidales</taxon>
        <taxon>Barnesiellaceae</taxon>
        <taxon>Barnesiella</taxon>
    </lineage>
</organism>
<name>K0XDC9_9BACT</name>
<dbReference type="STRING" id="742726.HMPREF9448_00028"/>